<evidence type="ECO:0000256" key="1">
    <source>
        <dbReference type="SAM" id="MobiDB-lite"/>
    </source>
</evidence>
<protein>
    <submittedName>
        <fullName evidence="4">Uncharacterized protein</fullName>
    </submittedName>
</protein>
<dbReference type="AlphaFoldDB" id="A0A1M2VUR6"/>
<keyword evidence="5" id="KW-1185">Reference proteome</keyword>
<sequence length="486" mass="50303">MPPLFSAPLLRLLATLALAFLSLPATLAAGTRKNVTVDDTDGSATGGFQIVYEPPGVWSTGQNCTTCEAKVDKTKATDGTWHDVSFISDNPPPSPITATLTFNGVGVYAFCIITRSFTDPNGNWDLTFLIDGEQSGTFELAPDGDDTYQYNVPVYGNDSLTPGTHTFTMVVGHAGGQSSLALLDYMVFTQEGGTDAPPTSSSMSTQPGPSGVSSTSSASSSATAPASDQSMHSSATTTIALSVSLTAVALLGLAGAIFFCTRRRYQRKYAQRAEISTLNGGKTEGEGDTPSTAGFRVLPIFPRNRASDIDPQQIAHPFFVPPPPLSPPSRSPSNATSYTWLPEAGAYVAVKPIAPAASVHSAASASQLRMDAELPPVPQSPQSPAGASSHEPTTLAGSGSGAQPASRARNGSVQRYVQNDDGRVEPEAVSPVSGHSKSPLPSSPVSPSASGPQLGSGAMTVLGTDMDMEEGPPPYAPRAPSRVGQQ</sequence>
<feature type="region of interest" description="Disordered" evidence="1">
    <location>
        <begin position="193"/>
        <end position="231"/>
    </location>
</feature>
<name>A0A1M2VUR6_TRAPU</name>
<feature type="region of interest" description="Disordered" evidence="1">
    <location>
        <begin position="373"/>
        <end position="486"/>
    </location>
</feature>
<organism evidence="4 5">
    <name type="scientific">Trametes pubescens</name>
    <name type="common">White-rot fungus</name>
    <dbReference type="NCBI Taxonomy" id="154538"/>
    <lineage>
        <taxon>Eukaryota</taxon>
        <taxon>Fungi</taxon>
        <taxon>Dikarya</taxon>
        <taxon>Basidiomycota</taxon>
        <taxon>Agaricomycotina</taxon>
        <taxon>Agaricomycetes</taxon>
        <taxon>Polyporales</taxon>
        <taxon>Polyporaceae</taxon>
        <taxon>Trametes</taxon>
    </lineage>
</organism>
<proteinExistence type="predicted"/>
<feature type="chain" id="PRO_5012883147" evidence="3">
    <location>
        <begin position="29"/>
        <end position="486"/>
    </location>
</feature>
<gene>
    <name evidence="4" type="ORF">TRAPUB_12213</name>
</gene>
<feature type="signal peptide" evidence="3">
    <location>
        <begin position="1"/>
        <end position="28"/>
    </location>
</feature>
<evidence type="ECO:0000313" key="5">
    <source>
        <dbReference type="Proteomes" id="UP000184267"/>
    </source>
</evidence>
<feature type="compositionally biased region" description="Polar residues" evidence="1">
    <location>
        <begin position="390"/>
        <end position="417"/>
    </location>
</feature>
<accession>A0A1M2VUR6</accession>
<feature type="compositionally biased region" description="Low complexity" evidence="1">
    <location>
        <begin position="204"/>
        <end position="230"/>
    </location>
</feature>
<dbReference type="OMA" id="NVAHTIT"/>
<comment type="caution">
    <text evidence="4">The sequence shown here is derived from an EMBL/GenBank/DDBJ whole genome shotgun (WGS) entry which is preliminary data.</text>
</comment>
<keyword evidence="3" id="KW-0732">Signal</keyword>
<feature type="compositionally biased region" description="Low complexity" evidence="1">
    <location>
        <begin position="436"/>
        <end position="452"/>
    </location>
</feature>
<dbReference type="EMBL" id="MNAD01000664">
    <property type="protein sequence ID" value="OJT11260.1"/>
    <property type="molecule type" value="Genomic_DNA"/>
</dbReference>
<reference evidence="4 5" key="1">
    <citation type="submission" date="2016-10" db="EMBL/GenBank/DDBJ databases">
        <title>Genome sequence of the basidiomycete white-rot fungus Trametes pubescens.</title>
        <authorList>
            <person name="Makela M.R."/>
            <person name="Granchi Z."/>
            <person name="Peng M."/>
            <person name="De Vries R.P."/>
            <person name="Grigoriev I."/>
            <person name="Riley R."/>
            <person name="Hilden K."/>
        </authorList>
    </citation>
    <scope>NUCLEOTIDE SEQUENCE [LARGE SCALE GENOMIC DNA]</scope>
    <source>
        <strain evidence="4 5">FBCC735</strain>
    </source>
</reference>
<evidence type="ECO:0000313" key="4">
    <source>
        <dbReference type="EMBL" id="OJT11260.1"/>
    </source>
</evidence>
<dbReference type="OrthoDB" id="3245657at2759"/>
<keyword evidence="2" id="KW-0812">Transmembrane</keyword>
<dbReference type="Gene3D" id="2.60.120.260">
    <property type="entry name" value="Galactose-binding domain-like"/>
    <property type="match status" value="1"/>
</dbReference>
<keyword evidence="2" id="KW-0472">Membrane</keyword>
<evidence type="ECO:0000256" key="2">
    <source>
        <dbReference type="SAM" id="Phobius"/>
    </source>
</evidence>
<dbReference type="Proteomes" id="UP000184267">
    <property type="component" value="Unassembled WGS sequence"/>
</dbReference>
<keyword evidence="2" id="KW-1133">Transmembrane helix</keyword>
<feature type="transmembrane region" description="Helical" evidence="2">
    <location>
        <begin position="239"/>
        <end position="260"/>
    </location>
</feature>
<dbReference type="STRING" id="154538.A0A1M2VUR6"/>
<evidence type="ECO:0000256" key="3">
    <source>
        <dbReference type="SAM" id="SignalP"/>
    </source>
</evidence>